<gene>
    <name evidence="11" type="ORF">PCAL00307_LOCUS11018</name>
</gene>
<evidence type="ECO:0000256" key="6">
    <source>
        <dbReference type="PROSITE-ProRule" id="PRU00723"/>
    </source>
</evidence>
<dbReference type="InterPro" id="IPR036443">
    <property type="entry name" value="Znf_RanBP2_sf"/>
</dbReference>
<reference evidence="11" key="1">
    <citation type="submission" date="2021-01" db="EMBL/GenBank/DDBJ databases">
        <authorList>
            <person name="Corre E."/>
            <person name="Pelletier E."/>
            <person name="Niang G."/>
            <person name="Scheremetjew M."/>
            <person name="Finn R."/>
            <person name="Kale V."/>
            <person name="Holt S."/>
            <person name="Cochrane G."/>
            <person name="Meng A."/>
            <person name="Brown T."/>
            <person name="Cohen L."/>
        </authorList>
    </citation>
    <scope>NUCLEOTIDE SEQUENCE</scope>
    <source>
        <strain evidence="11">CCMP1756</strain>
    </source>
</reference>
<dbReference type="PROSITE" id="PS50199">
    <property type="entry name" value="ZF_RANBP2_2"/>
    <property type="match status" value="1"/>
</dbReference>
<dbReference type="Gene3D" id="4.10.1060.10">
    <property type="entry name" value="Zinc finger, RanBP2-type"/>
    <property type="match status" value="1"/>
</dbReference>
<proteinExistence type="predicted"/>
<dbReference type="InterPro" id="IPR001012">
    <property type="entry name" value="UBX_dom"/>
</dbReference>
<evidence type="ECO:0000256" key="4">
    <source>
        <dbReference type="ARBA" id="ARBA00022833"/>
    </source>
</evidence>
<evidence type="ECO:0000259" key="9">
    <source>
        <dbReference type="PROSITE" id="PS50199"/>
    </source>
</evidence>
<keyword evidence="1 6" id="KW-0479">Metal-binding</keyword>
<dbReference type="Gene3D" id="1.25.40.90">
    <property type="match status" value="1"/>
</dbReference>
<dbReference type="InterPro" id="IPR029071">
    <property type="entry name" value="Ubiquitin-like_domsf"/>
</dbReference>
<accession>A0A7S4E808</accession>
<dbReference type="PANTHER" id="PTHR12547">
    <property type="entry name" value="CCCH ZINC FINGER/TIS11-RELATED"/>
    <property type="match status" value="1"/>
</dbReference>
<dbReference type="EMBL" id="HBIW01012839">
    <property type="protein sequence ID" value="CAE0695582.1"/>
    <property type="molecule type" value="Transcribed_RNA"/>
</dbReference>
<evidence type="ECO:0000259" key="8">
    <source>
        <dbReference type="PROSITE" id="PS50103"/>
    </source>
</evidence>
<evidence type="ECO:0000259" key="10">
    <source>
        <dbReference type="PROSITE" id="PS51391"/>
    </source>
</evidence>
<dbReference type="SUPFAM" id="SSF90209">
    <property type="entry name" value="Ran binding protein zinc finger-like"/>
    <property type="match status" value="1"/>
</dbReference>
<dbReference type="GO" id="GO:0003729">
    <property type="term" value="F:mRNA binding"/>
    <property type="evidence" value="ECO:0007669"/>
    <property type="project" value="InterPro"/>
</dbReference>
<dbReference type="Pfam" id="PF00641">
    <property type="entry name" value="Zn_ribbon_RanBP"/>
    <property type="match status" value="1"/>
</dbReference>
<name>A0A7S4E808_9STRA</name>
<feature type="region of interest" description="Disordered" evidence="7">
    <location>
        <begin position="145"/>
        <end position="273"/>
    </location>
</feature>
<sequence>MATAELKTLHDELNMLLKTVPGKAVSASKVQAVAKACFHARGEYKRAVYAVEQFIKKAPAHCRLAGVYAIDAVCRRSKAQLKDKDPFVARFGKEIGGTLQCLDASSLEDRQRLVKVVCEWTKQKLFDVDFNSLAVIKRTRDDSRAALERAEQKASPRARSPSPEPQPHQKVSRFSSQPPPQPPQQFGGPYAGQGPPRGFSPQGMPPQGFSNGPPQGFPPQQFPPRGMPGGMPPRGFPPQQFPPPQWQPGGPPQMLQPIPAAPAGGFAPTQNGMQPGDWRCPQCGNVNFSRRDVCHRCNAPKPPQQAAPPPPVVEKEPLVDKFEDDDEAFDAGIAGVIKRPPNANGQRRTKMCMAIQEGRACRFGQACTYAHSTAELELGSRMAPADPNARREDGSLKWQPHLRKTKLCRFFMERGGDCPYGARCNFAHGEDQLESARQPSQDFLQRQGLDISFESRGGFESRIDRSRSDAQEVLGVEEAPAPPPAPPPPPADPWADAVLSPEPAAGGVMVAFRGPGIQRKRRFVETDAVAALFKYVQAEAKPAGGFDLLCGFPPRQLAPMASTPLKDADVHGQAVQMKLTS</sequence>
<organism evidence="11">
    <name type="scientific">Pelagomonas calceolata</name>
    <dbReference type="NCBI Taxonomy" id="35677"/>
    <lineage>
        <taxon>Eukaryota</taxon>
        <taxon>Sar</taxon>
        <taxon>Stramenopiles</taxon>
        <taxon>Ochrophyta</taxon>
        <taxon>Pelagophyceae</taxon>
        <taxon>Pelagomonadales</taxon>
        <taxon>Pelagomonadaceae</taxon>
        <taxon>Pelagomonas</taxon>
    </lineage>
</organism>
<feature type="zinc finger region" description="C3H1-type" evidence="6">
    <location>
        <begin position="402"/>
        <end position="431"/>
    </location>
</feature>
<evidence type="ECO:0000256" key="1">
    <source>
        <dbReference type="ARBA" id="ARBA00022723"/>
    </source>
</evidence>
<feature type="domain" description="RanBP2-type" evidence="9">
    <location>
        <begin position="274"/>
        <end position="303"/>
    </location>
</feature>
<dbReference type="GO" id="GO:0008270">
    <property type="term" value="F:zinc ion binding"/>
    <property type="evidence" value="ECO:0007669"/>
    <property type="project" value="UniProtKB-KW"/>
</dbReference>
<dbReference type="PANTHER" id="PTHR12547:SF159">
    <property type="entry name" value="CCCH ZINC FINGER-CONTAINING SAC3_GANP_NIN1_MTS3_EIF-3 P25 FAMILY PROTEIN"/>
    <property type="match status" value="1"/>
</dbReference>
<dbReference type="Pfam" id="PF04818">
    <property type="entry name" value="CID"/>
    <property type="match status" value="1"/>
</dbReference>
<evidence type="ECO:0000256" key="3">
    <source>
        <dbReference type="ARBA" id="ARBA00022771"/>
    </source>
</evidence>
<dbReference type="PROSITE" id="PS51391">
    <property type="entry name" value="CID"/>
    <property type="match status" value="1"/>
</dbReference>
<keyword evidence="2" id="KW-0677">Repeat</keyword>
<dbReference type="SMART" id="SM00356">
    <property type="entry name" value="ZnF_C3H1"/>
    <property type="match status" value="2"/>
</dbReference>
<protein>
    <recommendedName>
        <fullName evidence="12">C3H1-type domain-containing protein</fullName>
    </recommendedName>
</protein>
<dbReference type="SUPFAM" id="SSF54236">
    <property type="entry name" value="Ubiquitin-like"/>
    <property type="match status" value="1"/>
</dbReference>
<dbReference type="AlphaFoldDB" id="A0A7S4E808"/>
<evidence type="ECO:0000256" key="2">
    <source>
        <dbReference type="ARBA" id="ARBA00022737"/>
    </source>
</evidence>
<feature type="compositionally biased region" description="Pro residues" evidence="7">
    <location>
        <begin position="215"/>
        <end position="251"/>
    </location>
</feature>
<feature type="domain" description="C3H1-type" evidence="8">
    <location>
        <begin position="402"/>
        <end position="431"/>
    </location>
</feature>
<feature type="compositionally biased region" description="Low complexity" evidence="7">
    <location>
        <begin position="252"/>
        <end position="268"/>
    </location>
</feature>
<dbReference type="SMART" id="SM00547">
    <property type="entry name" value="ZnF_RBZ"/>
    <property type="match status" value="1"/>
</dbReference>
<feature type="compositionally biased region" description="Low complexity" evidence="7">
    <location>
        <begin position="205"/>
        <end position="214"/>
    </location>
</feature>
<dbReference type="Pfam" id="PF00642">
    <property type="entry name" value="zf-CCCH"/>
    <property type="match status" value="1"/>
</dbReference>
<feature type="compositionally biased region" description="Basic and acidic residues" evidence="7">
    <location>
        <begin position="145"/>
        <end position="154"/>
    </location>
</feature>
<keyword evidence="4 6" id="KW-0862">Zinc</keyword>
<dbReference type="InterPro" id="IPR000571">
    <property type="entry name" value="Znf_CCCH"/>
</dbReference>
<evidence type="ECO:0000256" key="7">
    <source>
        <dbReference type="SAM" id="MobiDB-lite"/>
    </source>
</evidence>
<feature type="compositionally biased region" description="Low complexity" evidence="7">
    <location>
        <begin position="184"/>
        <end position="196"/>
    </location>
</feature>
<dbReference type="SUPFAM" id="SSF90229">
    <property type="entry name" value="CCCH zinc finger"/>
    <property type="match status" value="2"/>
</dbReference>
<dbReference type="SUPFAM" id="SSF48464">
    <property type="entry name" value="ENTH/VHS domain"/>
    <property type="match status" value="1"/>
</dbReference>
<dbReference type="Pfam" id="PF00789">
    <property type="entry name" value="UBX"/>
    <property type="match status" value="1"/>
</dbReference>
<dbReference type="PROSITE" id="PS50103">
    <property type="entry name" value="ZF_C3H1"/>
    <property type="match status" value="2"/>
</dbReference>
<dbReference type="InterPro" id="IPR036855">
    <property type="entry name" value="Znf_CCCH_sf"/>
</dbReference>
<evidence type="ECO:0000313" key="11">
    <source>
        <dbReference type="EMBL" id="CAE0695582.1"/>
    </source>
</evidence>
<evidence type="ECO:0000256" key="5">
    <source>
        <dbReference type="PROSITE-ProRule" id="PRU00322"/>
    </source>
</evidence>
<dbReference type="InterPro" id="IPR008942">
    <property type="entry name" value="ENTH_VHS"/>
</dbReference>
<dbReference type="InterPro" id="IPR006569">
    <property type="entry name" value="CID_dom"/>
</dbReference>
<dbReference type="Gene3D" id="3.10.20.90">
    <property type="entry name" value="Phosphatidylinositol 3-kinase Catalytic Subunit, Chain A, domain 1"/>
    <property type="match status" value="1"/>
</dbReference>
<dbReference type="InterPro" id="IPR045877">
    <property type="entry name" value="ZFP36-like"/>
</dbReference>
<feature type="domain" description="CID" evidence="10">
    <location>
        <begin position="1"/>
        <end position="142"/>
    </location>
</feature>
<keyword evidence="3 5" id="KW-0863">Zinc-finger</keyword>
<dbReference type="Gene3D" id="4.10.1000.10">
    <property type="entry name" value="Zinc finger, CCCH-type"/>
    <property type="match status" value="2"/>
</dbReference>
<feature type="domain" description="C3H1-type" evidence="8">
    <location>
        <begin position="346"/>
        <end position="374"/>
    </location>
</feature>
<evidence type="ECO:0008006" key="12">
    <source>
        <dbReference type="Google" id="ProtNLM"/>
    </source>
</evidence>
<dbReference type="InterPro" id="IPR001876">
    <property type="entry name" value="Znf_RanBP2"/>
</dbReference>
<dbReference type="PROSITE" id="PS01358">
    <property type="entry name" value="ZF_RANBP2_1"/>
    <property type="match status" value="1"/>
</dbReference>
<feature type="zinc finger region" description="C3H1-type" evidence="6">
    <location>
        <begin position="346"/>
        <end position="374"/>
    </location>
</feature>